<sequence length="169" mass="20231">MADPEDPDLPEVQGEDVVVHIVIVQLHPQLHVEVDVELPLNQLLQLHWRTLVVVTDEMLHWLSYNEEFWANIRLPVGRNYFSNCQVNNCFLTYNRKQFNYSQLDAIIWDNVFTKDVSKPEQRYPYTRYILANREGPARYGKLRFLNILFNWTMTYRLDSEVPFSESYIY</sequence>
<proteinExistence type="predicted"/>
<feature type="non-terminal residue" evidence="4">
    <location>
        <position position="169"/>
    </location>
</feature>
<protein>
    <recommendedName>
        <fullName evidence="3">Fucosyltransferase N-terminal domain-containing protein</fullName>
    </recommendedName>
</protein>
<dbReference type="PANTHER" id="PTHR48438">
    <property type="entry name" value="ALPHA-(1,3)-FUCOSYLTRANSFERASE C-RELATED"/>
    <property type="match status" value="1"/>
</dbReference>
<dbReference type="GO" id="GO:0008417">
    <property type="term" value="F:fucosyltransferase activity"/>
    <property type="evidence" value="ECO:0007669"/>
    <property type="project" value="InterPro"/>
</dbReference>
<evidence type="ECO:0000313" key="4">
    <source>
        <dbReference type="EMBL" id="CAL4223872.1"/>
    </source>
</evidence>
<evidence type="ECO:0000256" key="1">
    <source>
        <dbReference type="ARBA" id="ARBA00004447"/>
    </source>
</evidence>
<dbReference type="InterPro" id="IPR031481">
    <property type="entry name" value="Glyco_tran_10_N"/>
</dbReference>
<dbReference type="Proteomes" id="UP001497623">
    <property type="component" value="Unassembled WGS sequence"/>
</dbReference>
<dbReference type="PANTHER" id="PTHR48438:SF1">
    <property type="entry name" value="ALPHA-(1,3)-FUCOSYLTRANSFERASE C-RELATED"/>
    <property type="match status" value="1"/>
</dbReference>
<comment type="subcellular location">
    <subcellularLocation>
        <location evidence="1">Golgi apparatus</location>
        <location evidence="1">Golgi stack membrane</location>
        <topology evidence="1">Single-pass type II membrane protein</topology>
    </subcellularLocation>
</comment>
<dbReference type="InterPro" id="IPR001503">
    <property type="entry name" value="Glyco_trans_10"/>
</dbReference>
<reference evidence="4 5" key="1">
    <citation type="submission" date="2024-05" db="EMBL/GenBank/DDBJ databases">
        <authorList>
            <person name="Wallberg A."/>
        </authorList>
    </citation>
    <scope>NUCLEOTIDE SEQUENCE [LARGE SCALE GENOMIC DNA]</scope>
</reference>
<evidence type="ECO:0000313" key="5">
    <source>
        <dbReference type="Proteomes" id="UP001497623"/>
    </source>
</evidence>
<dbReference type="Pfam" id="PF17039">
    <property type="entry name" value="Glyco_tran_10_N"/>
    <property type="match status" value="1"/>
</dbReference>
<dbReference type="SUPFAM" id="SSF53756">
    <property type="entry name" value="UDP-Glycosyltransferase/glycogen phosphorylase"/>
    <property type="match status" value="1"/>
</dbReference>
<dbReference type="AlphaFoldDB" id="A0AAV2SPU5"/>
<evidence type="ECO:0000256" key="2">
    <source>
        <dbReference type="ARBA" id="ARBA00023034"/>
    </source>
</evidence>
<comment type="caution">
    <text evidence="4">The sequence shown here is derived from an EMBL/GenBank/DDBJ whole genome shotgun (WGS) entry which is preliminary data.</text>
</comment>
<gene>
    <name evidence="4" type="ORF">MNOR_LOCUS39282</name>
</gene>
<evidence type="ECO:0000259" key="3">
    <source>
        <dbReference type="Pfam" id="PF17039"/>
    </source>
</evidence>
<keyword evidence="5" id="KW-1185">Reference proteome</keyword>
<accession>A0AAV2SPU5</accession>
<dbReference type="GO" id="GO:0032580">
    <property type="term" value="C:Golgi cisterna membrane"/>
    <property type="evidence" value="ECO:0007669"/>
    <property type="project" value="UniProtKB-SubCell"/>
</dbReference>
<organism evidence="4 5">
    <name type="scientific">Meganyctiphanes norvegica</name>
    <name type="common">Northern krill</name>
    <name type="synonym">Thysanopoda norvegica</name>
    <dbReference type="NCBI Taxonomy" id="48144"/>
    <lineage>
        <taxon>Eukaryota</taxon>
        <taxon>Metazoa</taxon>
        <taxon>Ecdysozoa</taxon>
        <taxon>Arthropoda</taxon>
        <taxon>Crustacea</taxon>
        <taxon>Multicrustacea</taxon>
        <taxon>Malacostraca</taxon>
        <taxon>Eumalacostraca</taxon>
        <taxon>Eucarida</taxon>
        <taxon>Euphausiacea</taxon>
        <taxon>Euphausiidae</taxon>
        <taxon>Meganyctiphanes</taxon>
    </lineage>
</organism>
<keyword evidence="2" id="KW-0333">Golgi apparatus</keyword>
<feature type="domain" description="Fucosyltransferase N-terminal" evidence="3">
    <location>
        <begin position="72"/>
        <end position="162"/>
    </location>
</feature>
<name>A0AAV2SPU5_MEGNR</name>
<dbReference type="EMBL" id="CAXKWB010099896">
    <property type="protein sequence ID" value="CAL4223872.1"/>
    <property type="molecule type" value="Genomic_DNA"/>
</dbReference>